<dbReference type="SMART" id="SM00382">
    <property type="entry name" value="AAA"/>
    <property type="match status" value="1"/>
</dbReference>
<dbReference type="Pfam" id="PF00005">
    <property type="entry name" value="ABC_tran"/>
    <property type="match status" value="1"/>
</dbReference>
<name>A0ABQ6IQB0_9MICO</name>
<proteinExistence type="inferred from homology"/>
<gene>
    <name evidence="8" type="ORF">GCM10025883_21370</name>
</gene>
<evidence type="ECO:0000256" key="4">
    <source>
        <dbReference type="ARBA" id="ARBA00022741"/>
    </source>
</evidence>
<evidence type="ECO:0000259" key="7">
    <source>
        <dbReference type="PROSITE" id="PS50893"/>
    </source>
</evidence>
<accession>A0ABQ6IQB0</accession>
<evidence type="ECO:0000256" key="6">
    <source>
        <dbReference type="ARBA" id="ARBA00023251"/>
    </source>
</evidence>
<protein>
    <submittedName>
        <fullName evidence="8">ABC transporter</fullName>
    </submittedName>
</protein>
<dbReference type="EMBL" id="BSUO01000001">
    <property type="protein sequence ID" value="GMA40092.1"/>
    <property type="molecule type" value="Genomic_DNA"/>
</dbReference>
<dbReference type="PROSITE" id="PS50893">
    <property type="entry name" value="ABC_TRANSPORTER_2"/>
    <property type="match status" value="1"/>
</dbReference>
<dbReference type="InterPro" id="IPR003439">
    <property type="entry name" value="ABC_transporter-like_ATP-bd"/>
</dbReference>
<dbReference type="InterPro" id="IPR027417">
    <property type="entry name" value="P-loop_NTPase"/>
</dbReference>
<dbReference type="SUPFAM" id="SSF52540">
    <property type="entry name" value="P-loop containing nucleoside triphosphate hydrolases"/>
    <property type="match status" value="1"/>
</dbReference>
<dbReference type="PROSITE" id="PS00211">
    <property type="entry name" value="ABC_TRANSPORTER_1"/>
    <property type="match status" value="1"/>
</dbReference>
<dbReference type="InterPro" id="IPR050763">
    <property type="entry name" value="ABC_transporter_ATP-binding"/>
</dbReference>
<evidence type="ECO:0000313" key="9">
    <source>
        <dbReference type="Proteomes" id="UP001157126"/>
    </source>
</evidence>
<dbReference type="InterPro" id="IPR003593">
    <property type="entry name" value="AAA+_ATPase"/>
</dbReference>
<reference evidence="9" key="1">
    <citation type="journal article" date="2019" name="Int. J. Syst. Evol. Microbiol.">
        <title>The Global Catalogue of Microorganisms (GCM) 10K type strain sequencing project: providing services to taxonomists for standard genome sequencing and annotation.</title>
        <authorList>
            <consortium name="The Broad Institute Genomics Platform"/>
            <consortium name="The Broad Institute Genome Sequencing Center for Infectious Disease"/>
            <person name="Wu L."/>
            <person name="Ma J."/>
        </authorList>
    </citation>
    <scope>NUCLEOTIDE SEQUENCE [LARGE SCALE GENOMIC DNA]</scope>
    <source>
        <strain evidence="9">NBRC 113072</strain>
    </source>
</reference>
<evidence type="ECO:0000313" key="8">
    <source>
        <dbReference type="EMBL" id="GMA40092.1"/>
    </source>
</evidence>
<keyword evidence="5" id="KW-0067">ATP-binding</keyword>
<keyword evidence="6" id="KW-0046">Antibiotic resistance</keyword>
<dbReference type="CDD" id="cd03230">
    <property type="entry name" value="ABC_DR_subfamily_A"/>
    <property type="match status" value="1"/>
</dbReference>
<dbReference type="Gene3D" id="3.40.50.300">
    <property type="entry name" value="P-loop containing nucleotide triphosphate hydrolases"/>
    <property type="match status" value="1"/>
</dbReference>
<dbReference type="Proteomes" id="UP001157126">
    <property type="component" value="Unassembled WGS sequence"/>
</dbReference>
<dbReference type="PANTHER" id="PTHR42711:SF5">
    <property type="entry name" value="ABC TRANSPORTER ATP-BINDING PROTEIN NATA"/>
    <property type="match status" value="1"/>
</dbReference>
<comment type="similarity">
    <text evidence="2">Belongs to the ABC transporter superfamily.</text>
</comment>
<evidence type="ECO:0000256" key="2">
    <source>
        <dbReference type="ARBA" id="ARBA00005417"/>
    </source>
</evidence>
<comment type="caution">
    <text evidence="8">The sequence shown here is derived from an EMBL/GenBank/DDBJ whole genome shotgun (WGS) entry which is preliminary data.</text>
</comment>
<organism evidence="8 9">
    <name type="scientific">Mobilicoccus caccae</name>
    <dbReference type="NCBI Taxonomy" id="1859295"/>
    <lineage>
        <taxon>Bacteria</taxon>
        <taxon>Bacillati</taxon>
        <taxon>Actinomycetota</taxon>
        <taxon>Actinomycetes</taxon>
        <taxon>Micrococcales</taxon>
        <taxon>Dermatophilaceae</taxon>
        <taxon>Mobilicoccus</taxon>
    </lineage>
</organism>
<keyword evidence="3" id="KW-0813">Transport</keyword>
<evidence type="ECO:0000256" key="5">
    <source>
        <dbReference type="ARBA" id="ARBA00022840"/>
    </source>
</evidence>
<evidence type="ECO:0000256" key="3">
    <source>
        <dbReference type="ARBA" id="ARBA00022448"/>
    </source>
</evidence>
<dbReference type="PANTHER" id="PTHR42711">
    <property type="entry name" value="ABC TRANSPORTER ATP-BINDING PROTEIN"/>
    <property type="match status" value="1"/>
</dbReference>
<dbReference type="RefSeq" id="WP_284303849.1">
    <property type="nucleotide sequence ID" value="NZ_BSUO01000001.1"/>
</dbReference>
<comment type="subcellular location">
    <subcellularLocation>
        <location evidence="1">Cell membrane</location>
        <topology evidence="1">Peripheral membrane protein</topology>
    </subcellularLocation>
</comment>
<dbReference type="InterPro" id="IPR017871">
    <property type="entry name" value="ABC_transporter-like_CS"/>
</dbReference>
<feature type="domain" description="ABC transporter" evidence="7">
    <location>
        <begin position="5"/>
        <end position="233"/>
    </location>
</feature>
<keyword evidence="9" id="KW-1185">Reference proteome</keyword>
<sequence>MNAAVEITGLRKDYGRRTALRGIDLTVPHGGIVGFIGPNGAGKTTTMRILLDILRPTAGQVRVLGEDPRKGGAALRSRIGYLPGELRLDGRYDVATLLDHYAAVSSPGRPVARHAWRPLADRLGLDTTRTVRTLSKGNKQKVGLVQAFLHTPELLVLDEPTSGLDPLVQAEFVTMVREAREAGTTVFLSSHVLSEVEQVAESVVVLREGAVVLDSTVARLRADAGTQVRLILAGRVSPEEFTHLEGVRSVVLEPPAESATEPERETTALAVDLAGSPDALVKAAARHTVLHLSAAQSDLEDVVMRLYSKESR</sequence>
<evidence type="ECO:0000256" key="1">
    <source>
        <dbReference type="ARBA" id="ARBA00004202"/>
    </source>
</evidence>
<keyword evidence="4" id="KW-0547">Nucleotide-binding</keyword>